<evidence type="ECO:0000256" key="10">
    <source>
        <dbReference type="ARBA" id="ARBA00022989"/>
    </source>
</evidence>
<dbReference type="PROSITE" id="PS00108">
    <property type="entry name" value="PROTEIN_KINASE_ST"/>
    <property type="match status" value="1"/>
</dbReference>
<dbReference type="OMA" id="HVCGLVN"/>
<dbReference type="Proteomes" id="UP000594263">
    <property type="component" value="Unplaced"/>
</dbReference>
<evidence type="ECO:0000256" key="3">
    <source>
        <dbReference type="ARBA" id="ARBA00022527"/>
    </source>
</evidence>
<organism evidence="20 21">
    <name type="scientific">Kalanchoe fedtschenkoi</name>
    <name type="common">Lavender scallops</name>
    <name type="synonym">South American air plant</name>
    <dbReference type="NCBI Taxonomy" id="63787"/>
    <lineage>
        <taxon>Eukaryota</taxon>
        <taxon>Viridiplantae</taxon>
        <taxon>Streptophyta</taxon>
        <taxon>Embryophyta</taxon>
        <taxon>Tracheophyta</taxon>
        <taxon>Spermatophyta</taxon>
        <taxon>Magnoliopsida</taxon>
        <taxon>eudicotyledons</taxon>
        <taxon>Gunneridae</taxon>
        <taxon>Pentapetalae</taxon>
        <taxon>Saxifragales</taxon>
        <taxon>Crassulaceae</taxon>
        <taxon>Kalanchoe</taxon>
    </lineage>
</organism>
<dbReference type="FunFam" id="1.10.510.10:FF:000569">
    <property type="entry name" value="Serine/threonine-protein kinase-like protein CCR4"/>
    <property type="match status" value="1"/>
</dbReference>
<evidence type="ECO:0000256" key="8">
    <source>
        <dbReference type="ARBA" id="ARBA00022777"/>
    </source>
</evidence>
<evidence type="ECO:0000256" key="17">
    <source>
        <dbReference type="SAM" id="Phobius"/>
    </source>
</evidence>
<dbReference type="Gramene" id="Kaladp0024s0448.1.v1.1">
    <property type="protein sequence ID" value="Kaladp0024s0448.1.v1.1"/>
    <property type="gene ID" value="Kaladp0024s0448.v1.1"/>
</dbReference>
<keyword evidence="4" id="KW-0808">Transferase</keyword>
<dbReference type="Pfam" id="PF07714">
    <property type="entry name" value="PK_Tyr_Ser-Thr"/>
    <property type="match status" value="1"/>
</dbReference>
<dbReference type="InterPro" id="IPR008271">
    <property type="entry name" value="Ser/Thr_kinase_AS"/>
</dbReference>
<evidence type="ECO:0000256" key="7">
    <source>
        <dbReference type="ARBA" id="ARBA00022741"/>
    </source>
</evidence>
<dbReference type="SUPFAM" id="SSF56112">
    <property type="entry name" value="Protein kinase-like (PK-like)"/>
    <property type="match status" value="1"/>
</dbReference>
<dbReference type="GO" id="GO:0016020">
    <property type="term" value="C:membrane"/>
    <property type="evidence" value="ECO:0007669"/>
    <property type="project" value="UniProtKB-SubCell"/>
</dbReference>
<evidence type="ECO:0000256" key="16">
    <source>
        <dbReference type="SAM" id="MobiDB-lite"/>
    </source>
</evidence>
<dbReference type="GO" id="GO:0005524">
    <property type="term" value="F:ATP binding"/>
    <property type="evidence" value="ECO:0007669"/>
    <property type="project" value="UniProtKB-UniRule"/>
</dbReference>
<keyword evidence="6 18" id="KW-0732">Signal</keyword>
<dbReference type="Pfam" id="PF13540">
    <property type="entry name" value="RCC1_2"/>
    <property type="match status" value="1"/>
</dbReference>
<dbReference type="GO" id="GO:0042803">
    <property type="term" value="F:protein homodimerization activity"/>
    <property type="evidence" value="ECO:0007669"/>
    <property type="project" value="UniProtKB-ARBA"/>
</dbReference>
<dbReference type="InterPro" id="IPR017441">
    <property type="entry name" value="Protein_kinase_ATP_BS"/>
</dbReference>
<evidence type="ECO:0000256" key="14">
    <source>
        <dbReference type="ARBA" id="ARBA00048679"/>
    </source>
</evidence>
<dbReference type="AlphaFoldDB" id="A0A7N0ZS75"/>
<evidence type="ECO:0000256" key="9">
    <source>
        <dbReference type="ARBA" id="ARBA00022840"/>
    </source>
</evidence>
<keyword evidence="9 15" id="KW-0067">ATP-binding</keyword>
<proteinExistence type="predicted"/>
<evidence type="ECO:0000256" key="15">
    <source>
        <dbReference type="PROSITE-ProRule" id="PRU10141"/>
    </source>
</evidence>
<keyword evidence="11 17" id="KW-0472">Membrane</keyword>
<comment type="catalytic activity">
    <reaction evidence="13">
        <text>L-threonyl-[protein] + ATP = O-phospho-L-threonyl-[protein] + ADP + H(+)</text>
        <dbReference type="Rhea" id="RHEA:46608"/>
        <dbReference type="Rhea" id="RHEA-COMP:11060"/>
        <dbReference type="Rhea" id="RHEA-COMP:11605"/>
        <dbReference type="ChEBI" id="CHEBI:15378"/>
        <dbReference type="ChEBI" id="CHEBI:30013"/>
        <dbReference type="ChEBI" id="CHEBI:30616"/>
        <dbReference type="ChEBI" id="CHEBI:61977"/>
        <dbReference type="ChEBI" id="CHEBI:456216"/>
        <dbReference type="EC" id="2.7.11.1"/>
    </reaction>
</comment>
<evidence type="ECO:0000256" key="6">
    <source>
        <dbReference type="ARBA" id="ARBA00022729"/>
    </source>
</evidence>
<evidence type="ECO:0000256" key="11">
    <source>
        <dbReference type="ARBA" id="ARBA00023136"/>
    </source>
</evidence>
<dbReference type="PANTHER" id="PTHR46146:SF4">
    <property type="entry name" value="SERINE_THREONINE-PROTEIN KINASE-LIKE PROTEIN CCR4"/>
    <property type="match status" value="1"/>
</dbReference>
<evidence type="ECO:0000256" key="1">
    <source>
        <dbReference type="ARBA" id="ARBA00004167"/>
    </source>
</evidence>
<evidence type="ECO:0000256" key="18">
    <source>
        <dbReference type="SAM" id="SignalP"/>
    </source>
</evidence>
<keyword evidence="12" id="KW-0325">Glycoprotein</keyword>
<keyword evidence="3" id="KW-0723">Serine/threonine-protein kinase</keyword>
<evidence type="ECO:0000313" key="21">
    <source>
        <dbReference type="Proteomes" id="UP000594263"/>
    </source>
</evidence>
<feature type="transmembrane region" description="Helical" evidence="17">
    <location>
        <begin position="319"/>
        <end position="341"/>
    </location>
</feature>
<feature type="binding site" evidence="15">
    <location>
        <position position="441"/>
    </location>
    <ligand>
        <name>ATP</name>
        <dbReference type="ChEBI" id="CHEBI:30616"/>
    </ligand>
</feature>
<keyword evidence="5 17" id="KW-0812">Transmembrane</keyword>
<dbReference type="InterPro" id="IPR000719">
    <property type="entry name" value="Prot_kinase_dom"/>
</dbReference>
<evidence type="ECO:0000256" key="2">
    <source>
        <dbReference type="ARBA" id="ARBA00012513"/>
    </source>
</evidence>
<evidence type="ECO:0000259" key="19">
    <source>
        <dbReference type="PROSITE" id="PS50011"/>
    </source>
</evidence>
<dbReference type="SUPFAM" id="SSF50985">
    <property type="entry name" value="RCC1/BLIP-II"/>
    <property type="match status" value="1"/>
</dbReference>
<dbReference type="SMART" id="SM00220">
    <property type="entry name" value="S_TKc"/>
    <property type="match status" value="1"/>
</dbReference>
<evidence type="ECO:0000256" key="12">
    <source>
        <dbReference type="ARBA" id="ARBA00023180"/>
    </source>
</evidence>
<feature type="chain" id="PRO_5029596127" description="non-specific serine/threonine protein kinase" evidence="18">
    <location>
        <begin position="31"/>
        <end position="723"/>
    </location>
</feature>
<feature type="domain" description="Protein kinase" evidence="19">
    <location>
        <begin position="413"/>
        <end position="705"/>
    </location>
</feature>
<dbReference type="InterPro" id="IPR011009">
    <property type="entry name" value="Kinase-like_dom_sf"/>
</dbReference>
<dbReference type="EC" id="2.7.11.1" evidence="2"/>
<comment type="catalytic activity">
    <reaction evidence="14">
        <text>L-seryl-[protein] + ATP = O-phospho-L-seryl-[protein] + ADP + H(+)</text>
        <dbReference type="Rhea" id="RHEA:17989"/>
        <dbReference type="Rhea" id="RHEA-COMP:9863"/>
        <dbReference type="Rhea" id="RHEA-COMP:11604"/>
        <dbReference type="ChEBI" id="CHEBI:15378"/>
        <dbReference type="ChEBI" id="CHEBI:29999"/>
        <dbReference type="ChEBI" id="CHEBI:30616"/>
        <dbReference type="ChEBI" id="CHEBI:83421"/>
        <dbReference type="ChEBI" id="CHEBI:456216"/>
        <dbReference type="EC" id="2.7.11.1"/>
    </reaction>
</comment>
<dbReference type="EnsemblPlants" id="Kaladp0024s0448.1.v1.1">
    <property type="protein sequence ID" value="Kaladp0024s0448.1.v1.1"/>
    <property type="gene ID" value="Kaladp0024s0448.v1.1"/>
</dbReference>
<keyword evidence="10 17" id="KW-1133">Transmembrane helix</keyword>
<evidence type="ECO:0000256" key="4">
    <source>
        <dbReference type="ARBA" id="ARBA00022679"/>
    </source>
</evidence>
<comment type="subcellular location">
    <subcellularLocation>
        <location evidence="1">Membrane</location>
        <topology evidence="1">Single-pass membrane protein</topology>
    </subcellularLocation>
</comment>
<dbReference type="PROSITE" id="PS50011">
    <property type="entry name" value="PROTEIN_KINASE_DOM"/>
    <property type="match status" value="1"/>
</dbReference>
<dbReference type="CDD" id="cd14066">
    <property type="entry name" value="STKc_IRAK"/>
    <property type="match status" value="1"/>
</dbReference>
<reference evidence="20" key="1">
    <citation type="submission" date="2021-01" db="UniProtKB">
        <authorList>
            <consortium name="EnsemblPlants"/>
        </authorList>
    </citation>
    <scope>IDENTIFICATION</scope>
</reference>
<dbReference type="Gene3D" id="3.30.200.20">
    <property type="entry name" value="Phosphorylase Kinase, domain 1"/>
    <property type="match status" value="1"/>
</dbReference>
<dbReference type="PANTHER" id="PTHR46146">
    <property type="entry name" value="SERINE/THREONINE-PROTEIN KINASE-LIKE PROTEIN CCR4"/>
    <property type="match status" value="1"/>
</dbReference>
<feature type="region of interest" description="Disordered" evidence="16">
    <location>
        <begin position="355"/>
        <end position="377"/>
    </location>
</feature>
<evidence type="ECO:0000313" key="20">
    <source>
        <dbReference type="EnsemblPlants" id="Kaladp0024s0448.1.v1.1"/>
    </source>
</evidence>
<dbReference type="Gene3D" id="1.10.510.10">
    <property type="entry name" value="Transferase(Phosphotransferase) domain 1"/>
    <property type="match status" value="1"/>
</dbReference>
<name>A0A7N0ZS75_KALFE</name>
<evidence type="ECO:0000256" key="5">
    <source>
        <dbReference type="ARBA" id="ARBA00022692"/>
    </source>
</evidence>
<keyword evidence="8" id="KW-0418">Kinase</keyword>
<dbReference type="GO" id="GO:0004674">
    <property type="term" value="F:protein serine/threonine kinase activity"/>
    <property type="evidence" value="ECO:0007669"/>
    <property type="project" value="UniProtKB-KW"/>
</dbReference>
<dbReference type="Gene3D" id="2.130.10.30">
    <property type="entry name" value="Regulator of chromosome condensation 1/beta-lactamase-inhibitor protein II"/>
    <property type="match status" value="1"/>
</dbReference>
<dbReference type="PROSITE" id="PS00107">
    <property type="entry name" value="PROTEIN_KINASE_ATP"/>
    <property type="match status" value="1"/>
</dbReference>
<keyword evidence="21" id="KW-1185">Reference proteome</keyword>
<sequence>MAADKLPMKTFFSTISFSCCFFIFITSVQSSTIAISENSNFTIICALVTSAGSGPQANCSTFQSGIQFPLMSLSSSSRIVGGEGFICALSSISGNQDIILCQRFGSDGTNITRKRIYSGLQIDELVAGNTHICASVGVARKLQCWPQRGLSYDPSLTLTSIAVGQGFVCGLLPSGEIRCMGRIPQGGQFKSVALGDTRACGLRYNGTVACWGLNGFMLPSALEGIYFRSIEAKRSIFCGIVVSNYSLFCWGNEALRLNPMVFEKVYPGPCRSDCPCQPVSGSSDLCGPGEQICETCSFLQESQTPSTPPQQSLWNGKRVAFLVVGCTGALCFLMVGFFFAFRLCSLRGCRVHNSGRLDEADPENGTIQDSGQQQQQRQIPALEKRLSHLVSMGARACLEEFPLHVLLQATNNFADEHKIGSGSFGSIYRAILPDGQEVAIKRAETTTSSSAYAGGTKRDQQEDKDNAFMNELEFLSRVHHKNLVRLLGYHEDGNERILVYEWMKNGTLHDHLHKFATSAHLTSWTARIKVALDAARGVEYLHAYAVPSIIHRDIKSSNILLDDKWTAKVSDFGLSLNGPSEDVSHLSLHAAGTMGYMDPEYYRLQQLTSKSDVYSFGVVLLEMLSGQKAIHKNANGVPRNVVDFVVPYITQDELHRVLDRSVPPPTPYEIEAVCYVGYLAADCVTLPGVDRPSMTEVVNSLERALEACSAAPPFSRSSTESSA</sequence>
<keyword evidence="7 15" id="KW-0547">Nucleotide-binding</keyword>
<evidence type="ECO:0000256" key="13">
    <source>
        <dbReference type="ARBA" id="ARBA00047899"/>
    </source>
</evidence>
<feature type="signal peptide" evidence="18">
    <location>
        <begin position="1"/>
        <end position="30"/>
    </location>
</feature>
<protein>
    <recommendedName>
        <fullName evidence="2">non-specific serine/threonine protein kinase</fullName>
        <ecNumber evidence="2">2.7.11.1</ecNumber>
    </recommendedName>
</protein>
<dbReference type="InterPro" id="IPR001245">
    <property type="entry name" value="Ser-Thr/Tyr_kinase_cat_dom"/>
</dbReference>
<dbReference type="InterPro" id="IPR009091">
    <property type="entry name" value="RCC1/BLIP-II"/>
</dbReference>
<accession>A0A7N0ZS75</accession>